<dbReference type="Pfam" id="PF00419">
    <property type="entry name" value="Fimbrial"/>
    <property type="match status" value="1"/>
</dbReference>
<dbReference type="AlphaFoldDB" id="A0A0N9VN01"/>
<dbReference type="RefSeq" id="WP_054580660.1">
    <property type="nucleotide sequence ID" value="NZ_CP012808.1"/>
</dbReference>
<dbReference type="STRING" id="1324350.AOY20_03995"/>
<evidence type="ECO:0000256" key="1">
    <source>
        <dbReference type="SAM" id="SignalP"/>
    </source>
</evidence>
<organism evidence="3 4">
    <name type="scientific">Acinetobacter equi</name>
    <dbReference type="NCBI Taxonomy" id="1324350"/>
    <lineage>
        <taxon>Bacteria</taxon>
        <taxon>Pseudomonadati</taxon>
        <taxon>Pseudomonadota</taxon>
        <taxon>Gammaproteobacteria</taxon>
        <taxon>Moraxellales</taxon>
        <taxon>Moraxellaceae</taxon>
        <taxon>Acinetobacter</taxon>
    </lineage>
</organism>
<name>A0A0N9VN01_9GAMM</name>
<feature type="chain" id="PRO_5006039501" description="Fimbrial-type adhesion domain-containing protein" evidence="1">
    <location>
        <begin position="23"/>
        <end position="354"/>
    </location>
</feature>
<dbReference type="GO" id="GO:0007155">
    <property type="term" value="P:cell adhesion"/>
    <property type="evidence" value="ECO:0007669"/>
    <property type="project" value="InterPro"/>
</dbReference>
<dbReference type="EMBL" id="CP012808">
    <property type="protein sequence ID" value="ALH94761.1"/>
    <property type="molecule type" value="Genomic_DNA"/>
</dbReference>
<accession>A0A0N9VN01</accession>
<evidence type="ECO:0000313" key="3">
    <source>
        <dbReference type="EMBL" id="ALH94761.1"/>
    </source>
</evidence>
<gene>
    <name evidence="3" type="ORF">AOY20_03995</name>
</gene>
<dbReference type="OrthoDB" id="7030744at2"/>
<dbReference type="InterPro" id="IPR036937">
    <property type="entry name" value="Adhesion_dom_fimbrial_sf"/>
</dbReference>
<dbReference type="InterPro" id="IPR000259">
    <property type="entry name" value="Adhesion_dom_fimbrial"/>
</dbReference>
<evidence type="ECO:0000259" key="2">
    <source>
        <dbReference type="Pfam" id="PF00419"/>
    </source>
</evidence>
<dbReference type="InterPro" id="IPR008966">
    <property type="entry name" value="Adhesion_dom_sf"/>
</dbReference>
<sequence>MKRSILWFLSLLIISEITVAHAADEPGIYCLDDQTGQWLGFSSYATSRMARFVNVGSPQTVSGGLSSTSGTRDMPFSLGSIYLQCRNSFTDNVKYNLRIYRVWKEMTDGSPALIGSNNYISYVYSSNSGKYFTPSNFTYTPLPDRNGLGTLVIDPTLVIYGGRSTVIPVGTFIGSLEFGYVAGTGAINPNKTILVDLYATNELVFQTESCVINNNQPLEVDLGSFSELEISASSGLNSAITKDITLDYECDRSVDSNMRVQMIGQQSPFSTTALETKEGLTYGTGNVIKSLGVEVYRQGTLLTPNSPVGILTNIEQGLGQDILTIAPIKDGSEDAEEIPLGYFNATATLVLSPE</sequence>
<dbReference type="Gene3D" id="2.60.40.1090">
    <property type="entry name" value="Fimbrial-type adhesion domain"/>
    <property type="match status" value="1"/>
</dbReference>
<keyword evidence="1" id="KW-0732">Signal</keyword>
<dbReference type="KEGG" id="aei:AOY20_03995"/>
<reference evidence="3 4" key="1">
    <citation type="journal article" date="2015" name="Int. J. Syst. Evol. Microbiol.">
        <title>Acinetobacter equi sp. nov. isolated from horse faeces.</title>
        <authorList>
            <person name="Poppel M.T."/>
            <person name="Skiebe E."/>
            <person name="Laue M."/>
            <person name="Bergmann H."/>
            <person name="Ebersberger I."/>
            <person name="Garn T."/>
            <person name="Fruth A."/>
            <person name="Baumgardt S."/>
            <person name="Busse H.J."/>
            <person name="Wilharm G."/>
        </authorList>
    </citation>
    <scope>NUCLEOTIDE SEQUENCE [LARGE SCALE GENOMIC DNA]</scope>
    <source>
        <strain evidence="3 4">114</strain>
    </source>
</reference>
<protein>
    <recommendedName>
        <fullName evidence="2">Fimbrial-type adhesion domain-containing protein</fullName>
    </recommendedName>
</protein>
<dbReference type="Proteomes" id="UP000064939">
    <property type="component" value="Chromosome"/>
</dbReference>
<proteinExistence type="predicted"/>
<dbReference type="SUPFAM" id="SSF49401">
    <property type="entry name" value="Bacterial adhesins"/>
    <property type="match status" value="1"/>
</dbReference>
<evidence type="ECO:0000313" key="4">
    <source>
        <dbReference type="Proteomes" id="UP000064939"/>
    </source>
</evidence>
<dbReference type="GO" id="GO:0009289">
    <property type="term" value="C:pilus"/>
    <property type="evidence" value="ECO:0007669"/>
    <property type="project" value="InterPro"/>
</dbReference>
<feature type="domain" description="Fimbrial-type adhesion" evidence="2">
    <location>
        <begin position="207"/>
        <end position="351"/>
    </location>
</feature>
<keyword evidence="4" id="KW-1185">Reference proteome</keyword>
<feature type="signal peptide" evidence="1">
    <location>
        <begin position="1"/>
        <end position="22"/>
    </location>
</feature>